<dbReference type="AlphaFoldDB" id="A0A9Q1FTN5"/>
<dbReference type="Proteomes" id="UP001152622">
    <property type="component" value="Chromosome 4"/>
</dbReference>
<protein>
    <submittedName>
        <fullName evidence="2">Uncharacterized protein</fullName>
    </submittedName>
</protein>
<dbReference type="EMBL" id="JAINUF010000004">
    <property type="protein sequence ID" value="KAJ8365977.1"/>
    <property type="molecule type" value="Genomic_DNA"/>
</dbReference>
<evidence type="ECO:0000313" key="3">
    <source>
        <dbReference type="Proteomes" id="UP001152622"/>
    </source>
</evidence>
<evidence type="ECO:0000313" key="2">
    <source>
        <dbReference type="EMBL" id="KAJ8365977.1"/>
    </source>
</evidence>
<feature type="region of interest" description="Disordered" evidence="1">
    <location>
        <begin position="1"/>
        <end position="30"/>
    </location>
</feature>
<comment type="caution">
    <text evidence="2">The sequence shown here is derived from an EMBL/GenBank/DDBJ whole genome shotgun (WGS) entry which is preliminary data.</text>
</comment>
<keyword evidence="3" id="KW-1185">Reference proteome</keyword>
<proteinExistence type="predicted"/>
<accession>A0A9Q1FTN5</accession>
<organism evidence="2 3">
    <name type="scientific">Synaphobranchus kaupii</name>
    <name type="common">Kaup's arrowtooth eel</name>
    <dbReference type="NCBI Taxonomy" id="118154"/>
    <lineage>
        <taxon>Eukaryota</taxon>
        <taxon>Metazoa</taxon>
        <taxon>Chordata</taxon>
        <taxon>Craniata</taxon>
        <taxon>Vertebrata</taxon>
        <taxon>Euteleostomi</taxon>
        <taxon>Actinopterygii</taxon>
        <taxon>Neopterygii</taxon>
        <taxon>Teleostei</taxon>
        <taxon>Anguilliformes</taxon>
        <taxon>Synaphobranchidae</taxon>
        <taxon>Synaphobranchus</taxon>
    </lineage>
</organism>
<name>A0A9Q1FTN5_SYNKA</name>
<feature type="region of interest" description="Disordered" evidence="1">
    <location>
        <begin position="131"/>
        <end position="161"/>
    </location>
</feature>
<reference evidence="2" key="1">
    <citation type="journal article" date="2023" name="Science">
        <title>Genome structures resolve the early diversification of teleost fishes.</title>
        <authorList>
            <person name="Parey E."/>
            <person name="Louis A."/>
            <person name="Montfort J."/>
            <person name="Bouchez O."/>
            <person name="Roques C."/>
            <person name="Iampietro C."/>
            <person name="Lluch J."/>
            <person name="Castinel A."/>
            <person name="Donnadieu C."/>
            <person name="Desvignes T."/>
            <person name="Floi Bucao C."/>
            <person name="Jouanno E."/>
            <person name="Wen M."/>
            <person name="Mejri S."/>
            <person name="Dirks R."/>
            <person name="Jansen H."/>
            <person name="Henkel C."/>
            <person name="Chen W.J."/>
            <person name="Zahm M."/>
            <person name="Cabau C."/>
            <person name="Klopp C."/>
            <person name="Thompson A.W."/>
            <person name="Robinson-Rechavi M."/>
            <person name="Braasch I."/>
            <person name="Lecointre G."/>
            <person name="Bobe J."/>
            <person name="Postlethwait J.H."/>
            <person name="Berthelot C."/>
            <person name="Roest Crollius H."/>
            <person name="Guiguen Y."/>
        </authorList>
    </citation>
    <scope>NUCLEOTIDE SEQUENCE</scope>
    <source>
        <strain evidence="2">WJC10195</strain>
    </source>
</reference>
<evidence type="ECO:0000256" key="1">
    <source>
        <dbReference type="SAM" id="MobiDB-lite"/>
    </source>
</evidence>
<sequence>MADGWKSRTRPPNARGVQNRRATELPLTPGRLWRDRDERGGWVGGQRRKQEREAVRIRARLRSSAYRRVRNTRGQSQRLIRSDSLARWHARRTALTMMPCFWRRHRLVMKRLIELIRGFRAIGRVPRGWGGGRVPTRPGPRWGSRHGWASGVAPPRQVSPA</sequence>
<gene>
    <name evidence="2" type="ORF">SKAU_G00148080</name>
</gene>